<organism evidence="2 3">
    <name type="scientific">Dyadobacter koreensis</name>
    <dbReference type="NCBI Taxonomy" id="408657"/>
    <lineage>
        <taxon>Bacteria</taxon>
        <taxon>Pseudomonadati</taxon>
        <taxon>Bacteroidota</taxon>
        <taxon>Cytophagia</taxon>
        <taxon>Cytophagales</taxon>
        <taxon>Spirosomataceae</taxon>
        <taxon>Dyadobacter</taxon>
    </lineage>
</organism>
<proteinExistence type="predicted"/>
<dbReference type="RefSeq" id="WP_090331885.1">
    <property type="nucleotide sequence ID" value="NZ_FNXY01000001.1"/>
</dbReference>
<dbReference type="Proteomes" id="UP000199532">
    <property type="component" value="Unassembled WGS sequence"/>
</dbReference>
<keyword evidence="3" id="KW-1185">Reference proteome</keyword>
<feature type="transmembrane region" description="Helical" evidence="1">
    <location>
        <begin position="137"/>
        <end position="156"/>
    </location>
</feature>
<evidence type="ECO:0000256" key="1">
    <source>
        <dbReference type="SAM" id="Phobius"/>
    </source>
</evidence>
<keyword evidence="1" id="KW-1133">Transmembrane helix</keyword>
<evidence type="ECO:0000313" key="3">
    <source>
        <dbReference type="Proteomes" id="UP000199532"/>
    </source>
</evidence>
<dbReference type="OrthoDB" id="959154at2"/>
<evidence type="ECO:0000313" key="2">
    <source>
        <dbReference type="EMBL" id="SEI43096.1"/>
    </source>
</evidence>
<sequence length="163" mass="18264">MENEQEEIFRKLIQKAGLEKTHADFTSEVMKNIQIETELEFAREARLKMIISDIEQDSAPPLFQKNVMAQITLTKKLEVEPIISRKVWYLVGAAAVLIFIFCFVSPSGGTPENIPYFSTSLKVVVSDFSGKIGVLPIIYPAVIFALALLIMGDYLFRSKMAGS</sequence>
<keyword evidence="1" id="KW-0472">Membrane</keyword>
<feature type="transmembrane region" description="Helical" evidence="1">
    <location>
        <begin position="87"/>
        <end position="106"/>
    </location>
</feature>
<protein>
    <submittedName>
        <fullName evidence="2">Uncharacterized protein</fullName>
    </submittedName>
</protein>
<name>A0A1H6QMB8_9BACT</name>
<dbReference type="AlphaFoldDB" id="A0A1H6QMB8"/>
<keyword evidence="1" id="KW-0812">Transmembrane</keyword>
<dbReference type="EMBL" id="FNXY01000001">
    <property type="protein sequence ID" value="SEI43096.1"/>
    <property type="molecule type" value="Genomic_DNA"/>
</dbReference>
<reference evidence="2 3" key="1">
    <citation type="submission" date="2016-10" db="EMBL/GenBank/DDBJ databases">
        <authorList>
            <person name="de Groot N.N."/>
        </authorList>
    </citation>
    <scope>NUCLEOTIDE SEQUENCE [LARGE SCALE GENOMIC DNA]</scope>
    <source>
        <strain evidence="2 3">DSM 19938</strain>
    </source>
</reference>
<dbReference type="STRING" id="408657.SAMN04487995_0662"/>
<accession>A0A1H6QMB8</accession>
<gene>
    <name evidence="2" type="ORF">SAMN04487995_0662</name>
</gene>